<reference evidence="1" key="1">
    <citation type="journal article" date="2022" name="Int. J. Mol. Sci.">
        <title>Draft Genome of Tanacetum Coccineum: Genomic Comparison of Closely Related Tanacetum-Family Plants.</title>
        <authorList>
            <person name="Yamashiro T."/>
            <person name="Shiraishi A."/>
            <person name="Nakayama K."/>
            <person name="Satake H."/>
        </authorList>
    </citation>
    <scope>NUCLEOTIDE SEQUENCE</scope>
</reference>
<reference evidence="1" key="2">
    <citation type="submission" date="2022-01" db="EMBL/GenBank/DDBJ databases">
        <authorList>
            <person name="Yamashiro T."/>
            <person name="Shiraishi A."/>
            <person name="Satake H."/>
            <person name="Nakayama K."/>
        </authorList>
    </citation>
    <scope>NUCLEOTIDE SEQUENCE</scope>
</reference>
<organism evidence="1 2">
    <name type="scientific">Tanacetum coccineum</name>
    <dbReference type="NCBI Taxonomy" id="301880"/>
    <lineage>
        <taxon>Eukaryota</taxon>
        <taxon>Viridiplantae</taxon>
        <taxon>Streptophyta</taxon>
        <taxon>Embryophyta</taxon>
        <taxon>Tracheophyta</taxon>
        <taxon>Spermatophyta</taxon>
        <taxon>Magnoliopsida</taxon>
        <taxon>eudicotyledons</taxon>
        <taxon>Gunneridae</taxon>
        <taxon>Pentapetalae</taxon>
        <taxon>asterids</taxon>
        <taxon>campanulids</taxon>
        <taxon>Asterales</taxon>
        <taxon>Asteraceae</taxon>
        <taxon>Asteroideae</taxon>
        <taxon>Anthemideae</taxon>
        <taxon>Anthemidinae</taxon>
        <taxon>Tanacetum</taxon>
    </lineage>
</organism>
<comment type="caution">
    <text evidence="1">The sequence shown here is derived from an EMBL/GenBank/DDBJ whole genome shotgun (WGS) entry which is preliminary data.</text>
</comment>
<proteinExistence type="predicted"/>
<evidence type="ECO:0000313" key="1">
    <source>
        <dbReference type="EMBL" id="GJT12758.1"/>
    </source>
</evidence>
<keyword evidence="2" id="KW-1185">Reference proteome</keyword>
<evidence type="ECO:0000313" key="2">
    <source>
        <dbReference type="Proteomes" id="UP001151760"/>
    </source>
</evidence>
<dbReference type="Proteomes" id="UP001151760">
    <property type="component" value="Unassembled WGS sequence"/>
</dbReference>
<sequence>MQGERGFTMITLLDEYGTANYPSYWIKLMLFNFTLIRKSSMLLMLTQKRINLNLHIIPPTRIVMQRLGSEVSVLKFTHQVLKYCSAYSEIYTSGSFKSSVPYYIVQCTLKFQYDEMGMVSLSYKVLMDMYSVGNTTSVCMVVSVCKGSSVSFRCSVQMHKDPYLNVVEEVQKMISIFDKHWYHVDLPLLQYNHILYKSVCSGPEPMEIDSKSSSSLIPNSDVTILEGHASKEPIPDTQLVREIAAVMQEFTQYGSPTLSINIYFTRHNALGAGRIFAQGWPDITEPWESLTVGVMQLLKGIRHSTQ</sequence>
<dbReference type="EMBL" id="BQNB010013174">
    <property type="protein sequence ID" value="GJT12758.1"/>
    <property type="molecule type" value="Genomic_DNA"/>
</dbReference>
<protein>
    <submittedName>
        <fullName evidence="1">Uncharacterized protein</fullName>
    </submittedName>
</protein>
<gene>
    <name evidence="1" type="ORF">Tco_0859800</name>
</gene>
<name>A0ABQ5BDZ9_9ASTR</name>
<accession>A0ABQ5BDZ9</accession>